<dbReference type="EMBL" id="JAVHJS010000002">
    <property type="protein sequence ID" value="KAK2866442.1"/>
    <property type="molecule type" value="Genomic_DNA"/>
</dbReference>
<dbReference type="InterPro" id="IPR001849">
    <property type="entry name" value="PH_domain"/>
</dbReference>
<feature type="domain" description="PH" evidence="2">
    <location>
        <begin position="42"/>
        <end position="161"/>
    </location>
</feature>
<dbReference type="AlphaFoldDB" id="A0AA88NXZ9"/>
<dbReference type="Proteomes" id="UP001187315">
    <property type="component" value="Unassembled WGS sequence"/>
</dbReference>
<organism evidence="3 4">
    <name type="scientific">Tachysurus vachellii</name>
    <name type="common">Darkbarbel catfish</name>
    <name type="synonym">Pelteobagrus vachellii</name>
    <dbReference type="NCBI Taxonomy" id="175792"/>
    <lineage>
        <taxon>Eukaryota</taxon>
        <taxon>Metazoa</taxon>
        <taxon>Chordata</taxon>
        <taxon>Craniata</taxon>
        <taxon>Vertebrata</taxon>
        <taxon>Euteleostomi</taxon>
        <taxon>Actinopterygii</taxon>
        <taxon>Neopterygii</taxon>
        <taxon>Teleostei</taxon>
        <taxon>Ostariophysi</taxon>
        <taxon>Siluriformes</taxon>
        <taxon>Bagridae</taxon>
        <taxon>Tachysurus</taxon>
    </lineage>
</organism>
<feature type="region of interest" description="Disordered" evidence="1">
    <location>
        <begin position="188"/>
        <end position="214"/>
    </location>
</feature>
<proteinExistence type="predicted"/>
<name>A0AA88NXZ9_TACVA</name>
<sequence>MYLEWCRRPSVSAAGNLTTMFSKLKNSTSRNSRFYLVPANVEEVHSGYLHKSPSHTHFNFLKSWKRRYFVLSKTPGNLYELKFFRDKNKRDKPLGQINLYEVLLLFQHAESHPICSWIQRNFKCSASCVLYMRVPEREYFLVGENSDEVEGWFNAIFKALDTLPKSEEIRNTFGKCRSISEPSCLYRDPQWSEDQEQNKTESGPSSLTTRQSAPESFNALYSPYDYPKNYMKTLSQPQESDDSDDDEEDEMKINQESESEDSFSTYMDMKCVTEIMRQAQNKCKFRLTTKDEQHEREEFRKCRSISAPSGLYRDPQWFEDQEQPQESDDSDDDEEDEMKINQESEPEESISNYMDMICVTGIMRQAQNKEAFIPQTNVEGNNVLENSFLQTCNQDTGSTALSGQISPRSEMVIPVEKEIEIFVSQNELKYSVIFSEKGGRVCVSNWMQRQSSELFHEGDQILAINDLLTDSLVELKTYLKRLTKDQVKLTILRQPGSQPLTGCCT</sequence>
<feature type="region of interest" description="Disordered" evidence="1">
    <location>
        <begin position="228"/>
        <end position="265"/>
    </location>
</feature>
<dbReference type="Gene3D" id="2.30.29.30">
    <property type="entry name" value="Pleckstrin-homology domain (PH domain)/Phosphotyrosine-binding domain (PTB)"/>
    <property type="match status" value="1"/>
</dbReference>
<dbReference type="InterPro" id="IPR011993">
    <property type="entry name" value="PH-like_dom_sf"/>
</dbReference>
<evidence type="ECO:0000256" key="1">
    <source>
        <dbReference type="SAM" id="MobiDB-lite"/>
    </source>
</evidence>
<dbReference type="InterPro" id="IPR036034">
    <property type="entry name" value="PDZ_sf"/>
</dbReference>
<protein>
    <recommendedName>
        <fullName evidence="2">PH domain-containing protein</fullName>
    </recommendedName>
</protein>
<dbReference type="Pfam" id="PF00169">
    <property type="entry name" value="PH"/>
    <property type="match status" value="1"/>
</dbReference>
<evidence type="ECO:0000259" key="2">
    <source>
        <dbReference type="PROSITE" id="PS50003"/>
    </source>
</evidence>
<dbReference type="SUPFAM" id="SSF50156">
    <property type="entry name" value="PDZ domain-like"/>
    <property type="match status" value="1"/>
</dbReference>
<dbReference type="InterPro" id="IPR042986">
    <property type="entry name" value="PLEKHS1"/>
</dbReference>
<feature type="region of interest" description="Disordered" evidence="1">
    <location>
        <begin position="310"/>
        <end position="351"/>
    </location>
</feature>
<keyword evidence="4" id="KW-1185">Reference proteome</keyword>
<accession>A0AA88NXZ9</accession>
<dbReference type="PROSITE" id="PS50003">
    <property type="entry name" value="PH_DOMAIN"/>
    <property type="match status" value="1"/>
</dbReference>
<feature type="compositionally biased region" description="Polar residues" evidence="1">
    <location>
        <begin position="200"/>
        <end position="214"/>
    </location>
</feature>
<evidence type="ECO:0000313" key="4">
    <source>
        <dbReference type="Proteomes" id="UP001187315"/>
    </source>
</evidence>
<feature type="compositionally biased region" description="Acidic residues" evidence="1">
    <location>
        <begin position="317"/>
        <end position="337"/>
    </location>
</feature>
<feature type="compositionally biased region" description="Acidic residues" evidence="1">
    <location>
        <begin position="239"/>
        <end position="250"/>
    </location>
</feature>
<comment type="caution">
    <text evidence="3">The sequence shown here is derived from an EMBL/GenBank/DDBJ whole genome shotgun (WGS) entry which is preliminary data.</text>
</comment>
<reference evidence="3" key="1">
    <citation type="submission" date="2023-08" db="EMBL/GenBank/DDBJ databases">
        <title>Pelteobagrus vachellii genome.</title>
        <authorList>
            <person name="Liu H."/>
        </authorList>
    </citation>
    <scope>NUCLEOTIDE SEQUENCE</scope>
    <source>
        <strain evidence="3">PRFRI_2022a</strain>
        <tissue evidence="3">Muscle</tissue>
    </source>
</reference>
<dbReference type="SUPFAM" id="SSF50729">
    <property type="entry name" value="PH domain-like"/>
    <property type="match status" value="1"/>
</dbReference>
<gene>
    <name evidence="3" type="ORF">Q7C36_002498</name>
</gene>
<dbReference type="PANTHER" id="PTHR47014">
    <property type="entry name" value="PLECKSTRIN HOMOLOGY DOMAIN-CONTAINING FAMILY S MEMBER 1"/>
    <property type="match status" value="1"/>
</dbReference>
<dbReference type="PANTHER" id="PTHR47014:SF1">
    <property type="entry name" value="PLECKSTRIN HOMOLOGY DOMAIN-CONTAINING FAMILY S MEMBER 1"/>
    <property type="match status" value="1"/>
</dbReference>
<evidence type="ECO:0000313" key="3">
    <source>
        <dbReference type="EMBL" id="KAK2866442.1"/>
    </source>
</evidence>
<dbReference type="SMART" id="SM00233">
    <property type="entry name" value="PH"/>
    <property type="match status" value="1"/>
</dbReference>